<protein>
    <submittedName>
        <fullName evidence="1">Uncharacterized protein</fullName>
    </submittedName>
</protein>
<reference evidence="1 2" key="1">
    <citation type="submission" date="2024-09" db="EMBL/GenBank/DDBJ databases">
        <title>Rethinking Asexuality: The Enigmatic Case of Functional Sexual Genes in Lepraria (Stereocaulaceae).</title>
        <authorList>
            <person name="Doellman M."/>
            <person name="Sun Y."/>
            <person name="Barcenas-Pena A."/>
            <person name="Lumbsch H.T."/>
            <person name="Grewe F."/>
        </authorList>
    </citation>
    <scope>NUCLEOTIDE SEQUENCE [LARGE SCALE GENOMIC DNA]</scope>
    <source>
        <strain evidence="1 2">Mercado 3170</strain>
    </source>
</reference>
<organism evidence="1 2">
    <name type="scientific">Stereocaulon virgatum</name>
    <dbReference type="NCBI Taxonomy" id="373712"/>
    <lineage>
        <taxon>Eukaryota</taxon>
        <taxon>Fungi</taxon>
        <taxon>Dikarya</taxon>
        <taxon>Ascomycota</taxon>
        <taxon>Pezizomycotina</taxon>
        <taxon>Lecanoromycetes</taxon>
        <taxon>OSLEUM clade</taxon>
        <taxon>Lecanoromycetidae</taxon>
        <taxon>Lecanorales</taxon>
        <taxon>Lecanorineae</taxon>
        <taxon>Stereocaulaceae</taxon>
        <taxon>Stereocaulon</taxon>
    </lineage>
</organism>
<accession>A0ABR3ZZQ3</accession>
<evidence type="ECO:0000313" key="1">
    <source>
        <dbReference type="EMBL" id="KAL2038221.1"/>
    </source>
</evidence>
<keyword evidence="2" id="KW-1185">Reference proteome</keyword>
<name>A0ABR3ZZQ3_9LECA</name>
<proteinExistence type="predicted"/>
<dbReference type="EMBL" id="JBEFKJ010000034">
    <property type="protein sequence ID" value="KAL2038221.1"/>
    <property type="molecule type" value="Genomic_DNA"/>
</dbReference>
<sequence>MLYIEDDPRQHIIDLKTVHEQWVLLKQLLYGPADLEIRDRALPALIHIKTFSYGSIEGYTHAVMAHQNALKTTGAALPDWTLSFFFRKALQTPYSTHYPPNPRSA</sequence>
<evidence type="ECO:0000313" key="2">
    <source>
        <dbReference type="Proteomes" id="UP001590950"/>
    </source>
</evidence>
<dbReference type="Proteomes" id="UP001590950">
    <property type="component" value="Unassembled WGS sequence"/>
</dbReference>
<gene>
    <name evidence="1" type="ORF">N7G274_009169</name>
</gene>
<comment type="caution">
    <text evidence="1">The sequence shown here is derived from an EMBL/GenBank/DDBJ whole genome shotgun (WGS) entry which is preliminary data.</text>
</comment>